<evidence type="ECO:0000256" key="6">
    <source>
        <dbReference type="ARBA" id="ARBA00047604"/>
    </source>
</evidence>
<evidence type="ECO:0000313" key="12">
    <source>
        <dbReference type="Proteomes" id="UP000041254"/>
    </source>
</evidence>
<comment type="catalytic activity">
    <reaction evidence="6">
        <text>a long chain fatty alcohol + a fatty acyl-CoA = a long-chain alcohol wax ester + CoA</text>
        <dbReference type="Rhea" id="RHEA:38443"/>
        <dbReference type="ChEBI" id="CHEBI:17135"/>
        <dbReference type="ChEBI" id="CHEBI:57287"/>
        <dbReference type="ChEBI" id="CHEBI:77636"/>
        <dbReference type="ChEBI" id="CHEBI:235323"/>
        <dbReference type="EC" id="2.3.1.75"/>
    </reaction>
</comment>
<feature type="region of interest" description="Disordered" evidence="8">
    <location>
        <begin position="177"/>
        <end position="202"/>
    </location>
</feature>
<dbReference type="OMA" id="KYFRFRA"/>
<dbReference type="GO" id="GO:0005886">
    <property type="term" value="C:plasma membrane"/>
    <property type="evidence" value="ECO:0007669"/>
    <property type="project" value="TreeGrafter"/>
</dbReference>
<dbReference type="GO" id="GO:0047196">
    <property type="term" value="F:long-chain-alcohol O-fatty-acyltransferase activity"/>
    <property type="evidence" value="ECO:0007669"/>
    <property type="project" value="UniProtKB-EC"/>
</dbReference>
<organism evidence="11 12">
    <name type="scientific">Vitrella brassicaformis (strain CCMP3155)</name>
    <dbReference type="NCBI Taxonomy" id="1169540"/>
    <lineage>
        <taxon>Eukaryota</taxon>
        <taxon>Sar</taxon>
        <taxon>Alveolata</taxon>
        <taxon>Colpodellida</taxon>
        <taxon>Vitrellaceae</taxon>
        <taxon>Vitrella</taxon>
    </lineage>
</organism>
<dbReference type="AlphaFoldDB" id="A0A0G4GYG3"/>
<keyword evidence="4" id="KW-0012">Acyltransferase</keyword>
<dbReference type="VEuPathDB" id="CryptoDB:Vbra_19105"/>
<dbReference type="InterPro" id="IPR045034">
    <property type="entry name" value="O-acyltransferase_WSD1-like"/>
</dbReference>
<dbReference type="Pfam" id="PF06974">
    <property type="entry name" value="WS_DGAT_C"/>
    <property type="match status" value="1"/>
</dbReference>
<evidence type="ECO:0000256" key="5">
    <source>
        <dbReference type="ARBA" id="ARBA00024360"/>
    </source>
</evidence>
<feature type="domain" description="O-acyltransferase WSD1-like N-terminal" evidence="9">
    <location>
        <begin position="69"/>
        <end position="164"/>
    </location>
</feature>
<dbReference type="OrthoDB" id="619536at2759"/>
<evidence type="ECO:0000256" key="7">
    <source>
        <dbReference type="ARBA" id="ARBA00048109"/>
    </source>
</evidence>
<dbReference type="PANTHER" id="PTHR31650:SF1">
    <property type="entry name" value="WAX ESTER SYNTHASE_DIACYLGLYCEROL ACYLTRANSFERASE 4-RELATED"/>
    <property type="match status" value="1"/>
</dbReference>
<comment type="pathway">
    <text evidence="1">Glycerolipid metabolism; triacylglycerol biosynthesis.</text>
</comment>
<dbReference type="InterPro" id="IPR009721">
    <property type="entry name" value="O-acyltransferase_WSD1_C"/>
</dbReference>
<dbReference type="Pfam" id="PF03007">
    <property type="entry name" value="WS_DGAT_cat"/>
    <property type="match status" value="1"/>
</dbReference>
<dbReference type="Proteomes" id="UP000041254">
    <property type="component" value="Unassembled WGS sequence"/>
</dbReference>
<evidence type="ECO:0000256" key="1">
    <source>
        <dbReference type="ARBA" id="ARBA00004771"/>
    </source>
</evidence>
<dbReference type="PANTHER" id="PTHR31650">
    <property type="entry name" value="O-ACYLTRANSFERASE (WSD1-LIKE) FAMILY PROTEIN"/>
    <property type="match status" value="1"/>
</dbReference>
<dbReference type="SUPFAM" id="SSF52777">
    <property type="entry name" value="CoA-dependent acyltransferases"/>
    <property type="match status" value="1"/>
</dbReference>
<evidence type="ECO:0000256" key="8">
    <source>
        <dbReference type="SAM" id="MobiDB-lite"/>
    </source>
</evidence>
<dbReference type="UniPathway" id="UPA00282"/>
<dbReference type="EMBL" id="CDMY01000878">
    <property type="protein sequence ID" value="CEM36159.1"/>
    <property type="molecule type" value="Genomic_DNA"/>
</dbReference>
<keyword evidence="3" id="KW-0808">Transferase</keyword>
<evidence type="ECO:0000256" key="2">
    <source>
        <dbReference type="ARBA" id="ARBA00005189"/>
    </source>
</evidence>
<comment type="pathway">
    <text evidence="2">Lipid metabolism.</text>
</comment>
<dbReference type="PhylomeDB" id="A0A0G4GYG3"/>
<evidence type="ECO:0000256" key="3">
    <source>
        <dbReference type="ARBA" id="ARBA00022679"/>
    </source>
</evidence>
<evidence type="ECO:0000256" key="4">
    <source>
        <dbReference type="ARBA" id="ARBA00023315"/>
    </source>
</evidence>
<dbReference type="InParanoid" id="A0A0G4GYG3"/>
<sequence length="501" mass="55594">MAPPPIERTMSVSSWALSRGLFPPQVNLPGTAINLCLHMKDLPLRDDLVKLFESHLLQYHRMRSVPSGWSWREVPVTVQAHFTEHTVRSTEDLHSTIEAVMDRPLDKTRPLWEVHLMSAVARTDTSSSCLVLRIDHAIADGLGVFMLLHQCGFIRTQAKDEVLPLLDLIGIRADTHTPATSTGTSESGTESEWTKVGGREQQPLVQGRRRSRTWFQWAVGVYHFIHALVAAIGHTLGRYDGSFSFNGGLGRRKRLTYGRRKLVVFPSLRLSYLKAIKKAAGDVSLTDVLLAIFTGAIRRYGGLVDDPLLKSEGGTALLRALTAFALPRLQMALPRSLDDDVPASRVLRQGFMVVSTQLPIHITDAKERLMQMAQETASLKSRQQPTATYRVLAAVGQLAPWSVTSRLLLGYFARHSFVASNVPGPRQLCTFAGKPVHDVQVVYPDLLPQLFFLSYAGRVRSNLIVDPDLWPQYDQLGALVVAEARELARAVGVTHGDPLQD</sequence>
<accession>A0A0G4GYG3</accession>
<dbReference type="GO" id="GO:0004144">
    <property type="term" value="F:diacylglycerol O-acyltransferase activity"/>
    <property type="evidence" value="ECO:0007669"/>
    <property type="project" value="UniProtKB-EC"/>
</dbReference>
<comment type="similarity">
    <text evidence="5">In the N-terminal section; belongs to the long-chain O-acyltransferase family.</text>
</comment>
<comment type="catalytic activity">
    <reaction evidence="7">
        <text>an acyl-CoA + a 1,2-diacyl-sn-glycerol = a triacyl-sn-glycerol + CoA</text>
        <dbReference type="Rhea" id="RHEA:10868"/>
        <dbReference type="ChEBI" id="CHEBI:17815"/>
        <dbReference type="ChEBI" id="CHEBI:57287"/>
        <dbReference type="ChEBI" id="CHEBI:58342"/>
        <dbReference type="ChEBI" id="CHEBI:64615"/>
        <dbReference type="EC" id="2.3.1.20"/>
    </reaction>
</comment>
<proteinExistence type="inferred from homology"/>
<evidence type="ECO:0000259" key="10">
    <source>
        <dbReference type="Pfam" id="PF06974"/>
    </source>
</evidence>
<dbReference type="InterPro" id="IPR004255">
    <property type="entry name" value="O-acyltransferase_WSD1_N"/>
</dbReference>
<gene>
    <name evidence="11" type="ORF">Vbra_19105</name>
</gene>
<dbReference type="GO" id="GO:0019432">
    <property type="term" value="P:triglyceride biosynthetic process"/>
    <property type="evidence" value="ECO:0007669"/>
    <property type="project" value="UniProtKB-UniPathway"/>
</dbReference>
<feature type="domain" description="O-acyltransferase WSD1 C-terminal" evidence="10">
    <location>
        <begin position="351"/>
        <end position="482"/>
    </location>
</feature>
<reference evidence="11 12" key="1">
    <citation type="submission" date="2014-11" db="EMBL/GenBank/DDBJ databases">
        <authorList>
            <person name="Zhu J."/>
            <person name="Qi W."/>
            <person name="Song R."/>
        </authorList>
    </citation>
    <scope>NUCLEOTIDE SEQUENCE [LARGE SCALE GENOMIC DNA]</scope>
</reference>
<protein>
    <submittedName>
        <fullName evidence="11">Uncharacterized protein</fullName>
    </submittedName>
</protein>
<evidence type="ECO:0000259" key="9">
    <source>
        <dbReference type="Pfam" id="PF03007"/>
    </source>
</evidence>
<feature type="compositionally biased region" description="Low complexity" evidence="8">
    <location>
        <begin position="180"/>
        <end position="191"/>
    </location>
</feature>
<name>A0A0G4GYG3_VITBC</name>
<keyword evidence="12" id="KW-1185">Reference proteome</keyword>
<evidence type="ECO:0000313" key="11">
    <source>
        <dbReference type="EMBL" id="CEM36159.1"/>
    </source>
</evidence>
<dbReference type="STRING" id="1169540.A0A0G4GYG3"/>